<dbReference type="Gene3D" id="3.80.10.10">
    <property type="entry name" value="Ribonuclease Inhibitor"/>
    <property type="match status" value="1"/>
</dbReference>
<evidence type="ECO:0000313" key="3">
    <source>
        <dbReference type="EMBL" id="CAA7055218.1"/>
    </source>
</evidence>
<sequence>MLGRVLIVLGSTWLVGQLVKKRLTGCKRIRGEDKISALPEDLLVRILLLLPTKDAVTTMILSKRWLSVWKMVPRLDYKEIKEDVGTHKRFLGGLLGRLLGKSERQKSVWRFLNESLPLHKAPVLYELLIELGPHCPVDAEFGKLIANAIVDRRVLALSFHIMWSAEPTVLPTSLYMCNTLVCLRLHDKVLVDVSSQACLPSLTHLDLIYVTYKDEDSLIRLLSSCPILKHLYVMRIGQDNVTKFSVKVPSLERLDYLDAVPRVLSEEDIGGSLVIDSASLTTFLLADASTNSCWIENKLSLDKALIYVFSFPGDEFLTSLSSVTYLELLLSSFTVACCEAIDFSQLIDCKLHFTSLDWIEPFVLLLQNSPKLKVLLIEERLNNIEAFPLSWNQPSSVPECLSNNLEIFEWNEYGGTNEEKEVARYIFANSKCLKRAGISLKKSVCKGKEREDDGRVRIHA</sequence>
<dbReference type="AlphaFoldDB" id="A0A6D2KQ46"/>
<name>A0A6D2KQ46_9BRAS</name>
<dbReference type="EMBL" id="CACVBM020001607">
    <property type="protein sequence ID" value="CAA7055218.1"/>
    <property type="molecule type" value="Genomic_DNA"/>
</dbReference>
<dbReference type="InterPro" id="IPR001810">
    <property type="entry name" value="F-box_dom"/>
</dbReference>
<gene>
    <name evidence="3" type="ORF">MERR_LOCUS42454</name>
</gene>
<dbReference type="SMART" id="SM00579">
    <property type="entry name" value="FBD"/>
    <property type="match status" value="1"/>
</dbReference>
<evidence type="ECO:0000256" key="1">
    <source>
        <dbReference type="SAM" id="SignalP"/>
    </source>
</evidence>
<dbReference type="Pfam" id="PF00646">
    <property type="entry name" value="F-box"/>
    <property type="match status" value="1"/>
</dbReference>
<dbReference type="InterPro" id="IPR006566">
    <property type="entry name" value="FBD"/>
</dbReference>
<feature type="signal peptide" evidence="1">
    <location>
        <begin position="1"/>
        <end position="17"/>
    </location>
</feature>
<protein>
    <recommendedName>
        <fullName evidence="2">F-box domain-containing protein</fullName>
    </recommendedName>
</protein>
<dbReference type="OrthoDB" id="1110904at2759"/>
<feature type="chain" id="PRO_5025554046" description="F-box domain-containing protein" evidence="1">
    <location>
        <begin position="18"/>
        <end position="460"/>
    </location>
</feature>
<keyword evidence="4" id="KW-1185">Reference proteome</keyword>
<proteinExistence type="predicted"/>
<evidence type="ECO:0000259" key="2">
    <source>
        <dbReference type="PROSITE" id="PS50181"/>
    </source>
</evidence>
<organism evidence="3 4">
    <name type="scientific">Microthlaspi erraticum</name>
    <dbReference type="NCBI Taxonomy" id="1685480"/>
    <lineage>
        <taxon>Eukaryota</taxon>
        <taxon>Viridiplantae</taxon>
        <taxon>Streptophyta</taxon>
        <taxon>Embryophyta</taxon>
        <taxon>Tracheophyta</taxon>
        <taxon>Spermatophyta</taxon>
        <taxon>Magnoliopsida</taxon>
        <taxon>eudicotyledons</taxon>
        <taxon>Gunneridae</taxon>
        <taxon>Pentapetalae</taxon>
        <taxon>rosids</taxon>
        <taxon>malvids</taxon>
        <taxon>Brassicales</taxon>
        <taxon>Brassicaceae</taxon>
        <taxon>Coluteocarpeae</taxon>
        <taxon>Microthlaspi</taxon>
    </lineage>
</organism>
<dbReference type="PANTHER" id="PTHR31900">
    <property type="entry name" value="F-BOX/RNI SUPERFAMILY PROTEIN-RELATED"/>
    <property type="match status" value="1"/>
</dbReference>
<dbReference type="SUPFAM" id="SSF52047">
    <property type="entry name" value="RNI-like"/>
    <property type="match status" value="1"/>
</dbReference>
<dbReference type="SMART" id="SM00256">
    <property type="entry name" value="FBOX"/>
    <property type="match status" value="1"/>
</dbReference>
<dbReference type="Pfam" id="PF24758">
    <property type="entry name" value="LRR_At5g56370"/>
    <property type="match status" value="1"/>
</dbReference>
<accession>A0A6D2KQ46</accession>
<dbReference type="SUPFAM" id="SSF81383">
    <property type="entry name" value="F-box domain"/>
    <property type="match status" value="1"/>
</dbReference>
<dbReference type="InterPro" id="IPR036047">
    <property type="entry name" value="F-box-like_dom_sf"/>
</dbReference>
<dbReference type="Pfam" id="PF08387">
    <property type="entry name" value="FBD"/>
    <property type="match status" value="1"/>
</dbReference>
<comment type="caution">
    <text evidence="3">The sequence shown here is derived from an EMBL/GenBank/DDBJ whole genome shotgun (WGS) entry which is preliminary data.</text>
</comment>
<reference evidence="3" key="1">
    <citation type="submission" date="2020-01" db="EMBL/GenBank/DDBJ databases">
        <authorList>
            <person name="Mishra B."/>
        </authorList>
    </citation>
    <scope>NUCLEOTIDE SEQUENCE [LARGE SCALE GENOMIC DNA]</scope>
</reference>
<feature type="domain" description="F-box" evidence="2">
    <location>
        <begin position="32"/>
        <end position="80"/>
    </location>
</feature>
<dbReference type="PROSITE" id="PS50181">
    <property type="entry name" value="FBOX"/>
    <property type="match status" value="1"/>
</dbReference>
<keyword evidence="1" id="KW-0732">Signal</keyword>
<dbReference type="InterPro" id="IPR055411">
    <property type="entry name" value="LRR_FXL15/At3g58940/PEG3-like"/>
</dbReference>
<dbReference type="InterPro" id="IPR050232">
    <property type="entry name" value="FBL13/AtMIF1-like"/>
</dbReference>
<evidence type="ECO:0000313" key="4">
    <source>
        <dbReference type="Proteomes" id="UP000467841"/>
    </source>
</evidence>
<dbReference type="InterPro" id="IPR032675">
    <property type="entry name" value="LRR_dom_sf"/>
</dbReference>
<dbReference type="Proteomes" id="UP000467841">
    <property type="component" value="Unassembled WGS sequence"/>
</dbReference>
<dbReference type="PANTHER" id="PTHR31900:SF34">
    <property type="entry name" value="EMB|CAB62440.1-RELATED"/>
    <property type="match status" value="1"/>
</dbReference>